<evidence type="ECO:0000259" key="3">
    <source>
        <dbReference type="PROSITE" id="PS51779"/>
    </source>
</evidence>
<feature type="domain" description="POTRA" evidence="3">
    <location>
        <begin position="20"/>
        <end position="90"/>
    </location>
</feature>
<dbReference type="InterPro" id="IPR034746">
    <property type="entry name" value="POTRA"/>
</dbReference>
<dbReference type="Pfam" id="PF07244">
    <property type="entry name" value="POTRA"/>
    <property type="match status" value="2"/>
</dbReference>
<sequence length="256" mass="28249">MLVVARVTPLWGQDQTLYQVRVDSIVVSGAFRFSDEGVRRVAGLRVEEIVNGPDVQAAMQRLFATGEFSDVLIKVTPTEPNIFYIEVTERPLVGEFLFEGLEHVNAGTIRDSAGLLGGVALDPSRVATALALTRQLLSEAGFPQATVDTSLLADPSGLDQVDLVFKVNEGPRLALARVEFTGNRAFTDSQIRGAMETSEEGFFWFRTGQLHRDQYRKDLSENIPGFYSRFGYIDMEILGDTLVVDSLTGKGRIEIE</sequence>
<dbReference type="PROSITE" id="PS51779">
    <property type="entry name" value="POTRA"/>
    <property type="match status" value="1"/>
</dbReference>
<reference evidence="4" key="1">
    <citation type="journal article" date="2014" name="Front. Microbiol.">
        <title>High frequency of phylogenetically diverse reductive dehalogenase-homologous genes in deep subseafloor sedimentary metagenomes.</title>
        <authorList>
            <person name="Kawai M."/>
            <person name="Futagami T."/>
            <person name="Toyoda A."/>
            <person name="Takaki Y."/>
            <person name="Nishi S."/>
            <person name="Hori S."/>
            <person name="Arai W."/>
            <person name="Tsubouchi T."/>
            <person name="Morono Y."/>
            <person name="Uchiyama I."/>
            <person name="Ito T."/>
            <person name="Fujiyama A."/>
            <person name="Inagaki F."/>
            <person name="Takami H."/>
        </authorList>
    </citation>
    <scope>NUCLEOTIDE SEQUENCE</scope>
    <source>
        <strain evidence="4">Expedition CK06-06</strain>
    </source>
</reference>
<dbReference type="Gene3D" id="3.10.20.310">
    <property type="entry name" value="membrane protein fhac"/>
    <property type="match status" value="3"/>
</dbReference>
<comment type="caution">
    <text evidence="4">The sequence shown here is derived from an EMBL/GenBank/DDBJ whole genome shotgun (WGS) entry which is preliminary data.</text>
</comment>
<name>X0VKA4_9ZZZZ</name>
<dbReference type="AlphaFoldDB" id="X0VKA4"/>
<organism evidence="4">
    <name type="scientific">marine sediment metagenome</name>
    <dbReference type="NCBI Taxonomy" id="412755"/>
    <lineage>
        <taxon>unclassified sequences</taxon>
        <taxon>metagenomes</taxon>
        <taxon>ecological metagenomes</taxon>
    </lineage>
</organism>
<evidence type="ECO:0000313" key="4">
    <source>
        <dbReference type="EMBL" id="GAG18690.1"/>
    </source>
</evidence>
<accession>X0VKA4</accession>
<dbReference type="EMBL" id="BARS01030169">
    <property type="protein sequence ID" value="GAG18690.1"/>
    <property type="molecule type" value="Genomic_DNA"/>
</dbReference>
<dbReference type="InterPro" id="IPR010827">
    <property type="entry name" value="BamA/TamA_POTRA"/>
</dbReference>
<keyword evidence="2" id="KW-0472">Membrane</keyword>
<proteinExistence type="predicted"/>
<comment type="subcellular location">
    <subcellularLocation>
        <location evidence="1">Membrane</location>
    </subcellularLocation>
</comment>
<protein>
    <recommendedName>
        <fullName evidence="3">POTRA domain-containing protein</fullName>
    </recommendedName>
</protein>
<gene>
    <name evidence="4" type="ORF">S01H1_47072</name>
</gene>
<dbReference type="GO" id="GO:0019867">
    <property type="term" value="C:outer membrane"/>
    <property type="evidence" value="ECO:0007669"/>
    <property type="project" value="InterPro"/>
</dbReference>
<evidence type="ECO:0000256" key="1">
    <source>
        <dbReference type="ARBA" id="ARBA00004370"/>
    </source>
</evidence>
<evidence type="ECO:0000256" key="2">
    <source>
        <dbReference type="ARBA" id="ARBA00023136"/>
    </source>
</evidence>
<feature type="non-terminal residue" evidence="4">
    <location>
        <position position="256"/>
    </location>
</feature>